<accession>A0A0R3PYS1</accession>
<evidence type="ECO:0000313" key="2">
    <source>
        <dbReference type="EMBL" id="VDM63190.1"/>
    </source>
</evidence>
<dbReference type="InterPro" id="IPR056039">
    <property type="entry name" value="DUF7622"/>
</dbReference>
<dbReference type="WBParaSite" id="ACOC_0001160401-mRNA-1">
    <property type="protein sequence ID" value="ACOC_0001160401-mRNA-1"/>
    <property type="gene ID" value="ACOC_0001160401"/>
</dbReference>
<dbReference type="EMBL" id="UYYA01004737">
    <property type="protein sequence ID" value="VDM63190.1"/>
    <property type="molecule type" value="Genomic_DNA"/>
</dbReference>
<evidence type="ECO:0000259" key="1">
    <source>
        <dbReference type="Pfam" id="PF24602"/>
    </source>
</evidence>
<dbReference type="OrthoDB" id="5817149at2759"/>
<evidence type="ECO:0000313" key="4">
    <source>
        <dbReference type="WBParaSite" id="ACOC_0001160401-mRNA-1"/>
    </source>
</evidence>
<dbReference type="AlphaFoldDB" id="A0A0R3PYS1"/>
<protein>
    <submittedName>
        <fullName evidence="4">Activin_recp domain-containing protein</fullName>
    </submittedName>
</protein>
<dbReference type="OMA" id="PEIETGH"/>
<evidence type="ECO:0000313" key="3">
    <source>
        <dbReference type="Proteomes" id="UP000267027"/>
    </source>
</evidence>
<reference evidence="4" key="1">
    <citation type="submission" date="2017-02" db="UniProtKB">
        <authorList>
            <consortium name="WormBaseParasite"/>
        </authorList>
    </citation>
    <scope>IDENTIFICATION</scope>
</reference>
<dbReference type="PANTHER" id="PTHR37433">
    <property type="entry name" value="PROTEIN CBG25136-RELATED"/>
    <property type="match status" value="1"/>
</dbReference>
<feature type="domain" description="DUF7622" evidence="1">
    <location>
        <begin position="195"/>
        <end position="270"/>
    </location>
</feature>
<dbReference type="STRING" id="334426.A0A0R3PYS1"/>
<organism evidence="4">
    <name type="scientific">Angiostrongylus costaricensis</name>
    <name type="common">Nematode worm</name>
    <dbReference type="NCBI Taxonomy" id="334426"/>
    <lineage>
        <taxon>Eukaryota</taxon>
        <taxon>Metazoa</taxon>
        <taxon>Ecdysozoa</taxon>
        <taxon>Nematoda</taxon>
        <taxon>Chromadorea</taxon>
        <taxon>Rhabditida</taxon>
        <taxon>Rhabditina</taxon>
        <taxon>Rhabditomorpha</taxon>
        <taxon>Strongyloidea</taxon>
        <taxon>Metastrongylidae</taxon>
        <taxon>Angiostrongylus</taxon>
    </lineage>
</organism>
<dbReference type="Proteomes" id="UP000267027">
    <property type="component" value="Unassembled WGS sequence"/>
</dbReference>
<dbReference type="PANTHER" id="PTHR37433:SF20">
    <property type="entry name" value="ACTIVIN_RECP DOMAIN-CONTAINING PROTEIN"/>
    <property type="match status" value="1"/>
</dbReference>
<reference evidence="2 3" key="2">
    <citation type="submission" date="2018-11" db="EMBL/GenBank/DDBJ databases">
        <authorList>
            <consortium name="Pathogen Informatics"/>
        </authorList>
    </citation>
    <scope>NUCLEOTIDE SEQUENCE [LARGE SCALE GENOMIC DNA]</scope>
    <source>
        <strain evidence="2 3">Costa Rica</strain>
    </source>
</reference>
<sequence length="312" mass="35746">MFFHRSYNVDKTYELLTCDGEVCVVWKRQTKSELLVKQGCLSGVDTHFTAKIGCRTNLAGASMCICNDGDQCNHVERIEDTLRPLPVVRLPLVECISKVTSTNIADTRRERLCFSNYCHKTRTESYSGEFPPDVITLYNCGDKSEFDFDLRLRNSIDFPALYPNGCYRIQYQPKQSVTDCFCSKNHCNTNLPLVRTGPVRCYVIYDHLQVNKKHFCNGDYCFVQKHSGKYAKGCVSVNERNSLSHLKSGYRRILDVEQWLCQNHLCNFDLARVMRAISPSRQTKGRFSRSSNSCPFSVVTFILLLVARFPST</sequence>
<keyword evidence="3" id="KW-1185">Reference proteome</keyword>
<proteinExistence type="predicted"/>
<name>A0A0R3PYS1_ANGCS</name>
<dbReference type="Pfam" id="PF24602">
    <property type="entry name" value="DUF7622"/>
    <property type="match status" value="1"/>
</dbReference>
<gene>
    <name evidence="2" type="ORF">ACOC_LOCUS11605</name>
</gene>